<dbReference type="InterPro" id="IPR050836">
    <property type="entry name" value="SDS22/Internalin_LRR"/>
</dbReference>
<evidence type="ECO:0000256" key="2">
    <source>
        <dbReference type="ARBA" id="ARBA00022737"/>
    </source>
</evidence>
<dbReference type="RefSeq" id="XP_065661959.1">
    <property type="nucleotide sequence ID" value="XM_065805887.1"/>
</dbReference>
<evidence type="ECO:0000256" key="3">
    <source>
        <dbReference type="SAM" id="MobiDB-lite"/>
    </source>
</evidence>
<proteinExistence type="predicted"/>
<dbReference type="InterPro" id="IPR032675">
    <property type="entry name" value="LRR_dom_sf"/>
</dbReference>
<dbReference type="PANTHER" id="PTHR46652:SF3">
    <property type="entry name" value="LEUCINE-RICH REPEAT-CONTAINING PROTEIN 9"/>
    <property type="match status" value="1"/>
</dbReference>
<feature type="region of interest" description="Disordered" evidence="3">
    <location>
        <begin position="366"/>
        <end position="394"/>
    </location>
</feature>
<dbReference type="GeneID" id="136084826"/>
<dbReference type="Proteomes" id="UP001652625">
    <property type="component" value="Chromosome 09"/>
</dbReference>
<keyword evidence="2" id="KW-0677">Repeat</keyword>
<dbReference type="InterPro" id="IPR001611">
    <property type="entry name" value="Leu-rich_rpt"/>
</dbReference>
<dbReference type="Pfam" id="PF13855">
    <property type="entry name" value="LRR_8"/>
    <property type="match status" value="1"/>
</dbReference>
<dbReference type="SMART" id="SM00369">
    <property type="entry name" value="LRR_TYP"/>
    <property type="match status" value="7"/>
</dbReference>
<keyword evidence="1" id="KW-0433">Leucine-rich repeat</keyword>
<organism evidence="4 5">
    <name type="scientific">Hydra vulgaris</name>
    <name type="common">Hydra</name>
    <name type="synonym">Hydra attenuata</name>
    <dbReference type="NCBI Taxonomy" id="6087"/>
    <lineage>
        <taxon>Eukaryota</taxon>
        <taxon>Metazoa</taxon>
        <taxon>Cnidaria</taxon>
        <taxon>Hydrozoa</taxon>
        <taxon>Hydroidolina</taxon>
        <taxon>Anthoathecata</taxon>
        <taxon>Aplanulata</taxon>
        <taxon>Hydridae</taxon>
        <taxon>Hydra</taxon>
    </lineage>
</organism>
<dbReference type="SUPFAM" id="SSF52058">
    <property type="entry name" value="L domain-like"/>
    <property type="match status" value="1"/>
</dbReference>
<reference evidence="5" key="1">
    <citation type="submission" date="2025-08" db="UniProtKB">
        <authorList>
            <consortium name="RefSeq"/>
        </authorList>
    </citation>
    <scope>IDENTIFICATION</scope>
</reference>
<dbReference type="SMART" id="SM00364">
    <property type="entry name" value="LRR_BAC"/>
    <property type="match status" value="6"/>
</dbReference>
<name>A0ABM4CJM8_HYDVU</name>
<sequence length="408" mass="46112">MNQSIKPCVKKKNSTVNYTLNLSSNNLKCIPSELFSQKSFKSINLSCNFIKLIPENVFPGNTVVELVLFSNELTDICGLKSLPNIQVLKLQHNKIVALNDSLQNAKSLKVLRLDSNLIHEIKQNEISSLSNLTYLDISSNLLRDISAINALVVLEELNCSHNSLTCLPVLSSLVKLLEIDASFNCLNDVSGLGMLRQLSILVLDNNELNSLASLKSLSSLQVLKISCNRFVSIKHIVEQFKELEVLHVDRNKIEEISELKQLLTLSISLRELNIYDNPIMLNQEMQSEVYTFIKKMNLDILDRNINSTPVIKQKIMRPMSADQMMSSRFVENQIINSNISINKYAMNLNKKFENLSQLFSKLPDKNELESSHHEEETLMSKKKLSRPSSSCSSQSRILAAKVYADTHT</sequence>
<gene>
    <name evidence="5" type="primary">LOC136084826</name>
</gene>
<protein>
    <submittedName>
        <fullName evidence="5">Leucine-rich repeat and death domain-containing protein 1-like</fullName>
    </submittedName>
</protein>
<keyword evidence="4" id="KW-1185">Reference proteome</keyword>
<feature type="compositionally biased region" description="Basic and acidic residues" evidence="3">
    <location>
        <begin position="366"/>
        <end position="379"/>
    </location>
</feature>
<evidence type="ECO:0000313" key="5">
    <source>
        <dbReference type="RefSeq" id="XP_065661959.1"/>
    </source>
</evidence>
<dbReference type="PROSITE" id="PS51450">
    <property type="entry name" value="LRR"/>
    <property type="match status" value="4"/>
</dbReference>
<accession>A0ABM4CJM8</accession>
<dbReference type="Gene3D" id="3.80.10.10">
    <property type="entry name" value="Ribonuclease Inhibitor"/>
    <property type="match status" value="3"/>
</dbReference>
<dbReference type="InterPro" id="IPR003591">
    <property type="entry name" value="Leu-rich_rpt_typical-subtyp"/>
</dbReference>
<evidence type="ECO:0000313" key="4">
    <source>
        <dbReference type="Proteomes" id="UP001652625"/>
    </source>
</evidence>
<dbReference type="PANTHER" id="PTHR46652">
    <property type="entry name" value="LEUCINE-RICH REPEAT AND IQ DOMAIN-CONTAINING PROTEIN 1-RELATED"/>
    <property type="match status" value="1"/>
</dbReference>
<evidence type="ECO:0000256" key="1">
    <source>
        <dbReference type="ARBA" id="ARBA00022614"/>
    </source>
</evidence>